<evidence type="ECO:0000313" key="6">
    <source>
        <dbReference type="Proteomes" id="UP000184600"/>
    </source>
</evidence>
<dbReference type="SUPFAM" id="SSF75169">
    <property type="entry name" value="DsrEFH-like"/>
    <property type="match status" value="1"/>
</dbReference>
<comment type="similarity">
    <text evidence="3">Belongs to the DsrF/TusC family.</text>
</comment>
<dbReference type="RefSeq" id="WP_073579953.1">
    <property type="nucleotide sequence ID" value="NZ_AP024897.1"/>
</dbReference>
<evidence type="ECO:0000256" key="3">
    <source>
        <dbReference type="ARBA" id="ARBA00005996"/>
    </source>
</evidence>
<evidence type="ECO:0000313" key="5">
    <source>
        <dbReference type="EMBL" id="SHO55045.1"/>
    </source>
</evidence>
<dbReference type="InterPro" id="IPR017462">
    <property type="entry name" value="Sulphur_relay_TusC/DsrF"/>
</dbReference>
<evidence type="ECO:0000256" key="1">
    <source>
        <dbReference type="ARBA" id="ARBA00002850"/>
    </source>
</evidence>
<dbReference type="Gene3D" id="3.40.1260.10">
    <property type="entry name" value="DsrEFH-like"/>
    <property type="match status" value="1"/>
</dbReference>
<dbReference type="InterPro" id="IPR027396">
    <property type="entry name" value="DsrEFH-like"/>
</dbReference>
<dbReference type="PANTHER" id="PTHR38780:SF1">
    <property type="entry name" value="PROTEIN TUSC"/>
    <property type="match status" value="1"/>
</dbReference>
<evidence type="ECO:0000256" key="4">
    <source>
        <dbReference type="ARBA" id="ARBA00017149"/>
    </source>
</evidence>
<dbReference type="OrthoDB" id="9789418at2"/>
<comment type="subcellular location">
    <subcellularLocation>
        <location evidence="2">Cytoplasm</location>
    </subcellularLocation>
</comment>
<proteinExistence type="inferred from homology"/>
<name>A0A1M7YR44_9VIBR</name>
<dbReference type="GO" id="GO:0005737">
    <property type="term" value="C:cytoplasm"/>
    <property type="evidence" value="ECO:0007669"/>
    <property type="project" value="UniProtKB-SubCell"/>
</dbReference>
<accession>A0A1M7YR44</accession>
<comment type="function">
    <text evidence="1">Could be part of a sulfur-relay system.</text>
</comment>
<dbReference type="InterPro" id="IPR003787">
    <property type="entry name" value="Sulphur_relay_DsrE/F-like"/>
</dbReference>
<reference evidence="6" key="1">
    <citation type="submission" date="2016-12" db="EMBL/GenBank/DDBJ databases">
        <authorList>
            <person name="Rodrigo-Torres L."/>
            <person name="Arahal R.D."/>
            <person name="Lucena T."/>
        </authorList>
    </citation>
    <scope>NUCLEOTIDE SEQUENCE [LARGE SCALE GENOMIC DNA]</scope>
</reference>
<dbReference type="PANTHER" id="PTHR38780">
    <property type="entry name" value="PROTEIN TUSC"/>
    <property type="match status" value="1"/>
</dbReference>
<evidence type="ECO:0000256" key="2">
    <source>
        <dbReference type="ARBA" id="ARBA00004496"/>
    </source>
</evidence>
<organism evidence="5 6">
    <name type="scientific">Vibrio quintilis</name>
    <dbReference type="NCBI Taxonomy" id="1117707"/>
    <lineage>
        <taxon>Bacteria</taxon>
        <taxon>Pseudomonadati</taxon>
        <taxon>Pseudomonadota</taxon>
        <taxon>Gammaproteobacteria</taxon>
        <taxon>Vibrionales</taxon>
        <taxon>Vibrionaceae</taxon>
        <taxon>Vibrio</taxon>
    </lineage>
</organism>
<dbReference type="EMBL" id="FRFG01000011">
    <property type="protein sequence ID" value="SHO55045.1"/>
    <property type="molecule type" value="Genomic_DNA"/>
</dbReference>
<protein>
    <recommendedName>
        <fullName evidence="4">Protein TusC homolog</fullName>
    </recommendedName>
</protein>
<dbReference type="STRING" id="1117707.VQ7734_00764"/>
<dbReference type="Pfam" id="PF02635">
    <property type="entry name" value="DsrE"/>
    <property type="match status" value="1"/>
</dbReference>
<keyword evidence="6" id="KW-1185">Reference proteome</keyword>
<dbReference type="NCBIfam" id="TIGR03010">
    <property type="entry name" value="sulf_tusC_dsrF"/>
    <property type="match status" value="1"/>
</dbReference>
<gene>
    <name evidence="5" type="primary">dsrF</name>
    <name evidence="5" type="ORF">VQ7734_00764</name>
</gene>
<sequence length="118" mass="13303">MSSITFIFRQPPHIYSSGREGLDALLAASAFSEDIQVVFLGEGVSNLLIQQQPSVILSRDYISMFKLFELYEIENVYVCQHSLERLGLKDAELVIDAQRSCADDISEVLRNSNKVLTF</sequence>
<dbReference type="NCBIfam" id="NF001238">
    <property type="entry name" value="PRK00211.1"/>
    <property type="match status" value="1"/>
</dbReference>
<dbReference type="Proteomes" id="UP000184600">
    <property type="component" value="Unassembled WGS sequence"/>
</dbReference>
<dbReference type="AlphaFoldDB" id="A0A1M7YR44"/>